<gene>
    <name evidence="1 3" type="primary">Atp6v1c2</name>
    <name evidence="1" type="ORF">rCG_62230</name>
</gene>
<sequence>MKLLQQAYWMHPWRSLACSSATRTISPTCTSTSTSAFLTSWPACFTQASDLVRQLSPAGF</sequence>
<reference evidence="2" key="1">
    <citation type="submission" date="2005-09" db="EMBL/GenBank/DDBJ databases">
        <authorList>
            <person name="Mural R.J."/>
            <person name="Li P.W."/>
            <person name="Adams M.D."/>
            <person name="Amanatides P.G."/>
            <person name="Baden-Tillson H."/>
            <person name="Barnstead M."/>
            <person name="Chin S.H."/>
            <person name="Dew I."/>
            <person name="Evans C.A."/>
            <person name="Ferriera S."/>
            <person name="Flanigan M."/>
            <person name="Fosler C."/>
            <person name="Glodek A."/>
            <person name="Gu Z."/>
            <person name="Holt R.A."/>
            <person name="Jennings D."/>
            <person name="Kraft C.L."/>
            <person name="Lu F."/>
            <person name="Nguyen T."/>
            <person name="Nusskern D.R."/>
            <person name="Pfannkoch C.M."/>
            <person name="Sitter C."/>
            <person name="Sutton G.G."/>
            <person name="Venter J.C."/>
            <person name="Wang Z."/>
            <person name="Woodage T."/>
            <person name="Zheng X.H."/>
            <person name="Zhong F."/>
        </authorList>
    </citation>
    <scope>NUCLEOTIDE SEQUENCE [LARGE SCALE GENOMIC DNA]</scope>
    <source>
        <strain>BN</strain>
        <strain evidence="2">Sprague-Dawley</strain>
    </source>
</reference>
<evidence type="ECO:0000313" key="3">
    <source>
        <dbReference type="RGD" id="1359430"/>
    </source>
</evidence>
<protein>
    <submittedName>
        <fullName evidence="1">ATPase, H+ transporting, V1 subunit C, isoform 2, isoform CRA_a</fullName>
    </submittedName>
</protein>
<dbReference type="Proteomes" id="UP000234681">
    <property type="component" value="Chromosome 6"/>
</dbReference>
<dbReference type="RGD" id="1359430">
    <property type="gene designation" value="Atp6v1c2"/>
</dbReference>
<accession>A6HAU4</accession>
<name>A6HAU4_RAT</name>
<dbReference type="AlphaFoldDB" id="A6HAU4"/>
<dbReference type="EMBL" id="CH473947">
    <property type="protein sequence ID" value="EDM03149.1"/>
    <property type="molecule type" value="Genomic_DNA"/>
</dbReference>
<evidence type="ECO:0000313" key="2">
    <source>
        <dbReference type="Proteomes" id="UP000234681"/>
    </source>
</evidence>
<proteinExistence type="predicted"/>
<organism evidence="1 2">
    <name type="scientific">Rattus norvegicus</name>
    <name type="common">Rat</name>
    <dbReference type="NCBI Taxonomy" id="10116"/>
    <lineage>
        <taxon>Eukaryota</taxon>
        <taxon>Metazoa</taxon>
        <taxon>Chordata</taxon>
        <taxon>Craniata</taxon>
        <taxon>Vertebrata</taxon>
        <taxon>Euteleostomi</taxon>
        <taxon>Mammalia</taxon>
        <taxon>Eutheria</taxon>
        <taxon>Euarchontoglires</taxon>
        <taxon>Glires</taxon>
        <taxon>Rodentia</taxon>
        <taxon>Myomorpha</taxon>
        <taxon>Muroidea</taxon>
        <taxon>Muridae</taxon>
        <taxon>Murinae</taxon>
        <taxon>Rattus</taxon>
    </lineage>
</organism>
<evidence type="ECO:0000313" key="1">
    <source>
        <dbReference type="EMBL" id="EDM03149.1"/>
    </source>
</evidence>